<dbReference type="RefSeq" id="WP_002518926.1">
    <property type="nucleotide sequence ID" value="NZ_AP022844.1"/>
</dbReference>
<dbReference type="GeneID" id="92857189"/>
<reference evidence="1 2" key="1">
    <citation type="submission" date="2017-02" db="EMBL/GenBank/DDBJ databases">
        <title>Prevalence of linear plasmids in Cutibacterium acnes isolates obtained from cancerous prostatic tissue.</title>
        <authorList>
            <person name="Davidsson S."/>
            <person name="Bruggemann H."/>
        </authorList>
    </citation>
    <scope>NUCLEOTIDE SEQUENCE [LARGE SCALE GENOMIC DNA]</scope>
    <source>
        <strain evidence="1 2">11-78</strain>
    </source>
</reference>
<evidence type="ECO:0000313" key="2">
    <source>
        <dbReference type="Proteomes" id="UP000226191"/>
    </source>
</evidence>
<accession>A0A8B2VG78</accession>
<dbReference type="AlphaFoldDB" id="A0A8B2VG78"/>
<dbReference type="EMBL" id="MVCE01000001">
    <property type="protein sequence ID" value="PGF36676.1"/>
    <property type="molecule type" value="Genomic_DNA"/>
</dbReference>
<gene>
    <name evidence="1" type="ORF">B1B09_03465</name>
</gene>
<sequence>MASVNDVTRPDSDIPPLWTDYTGVKSGYMGITSKRMTGIDRIVAGRIELPVGFVSDSDVIETPICNQMKRVVRYRDSCVLSLDGTDTGTL</sequence>
<protein>
    <submittedName>
        <fullName evidence="1">Polyhydroxyalkanoate synthase</fullName>
    </submittedName>
</protein>
<evidence type="ECO:0000313" key="1">
    <source>
        <dbReference type="EMBL" id="PGF36676.1"/>
    </source>
</evidence>
<organism evidence="1 2">
    <name type="scientific">Cutibacterium acnes</name>
    <name type="common">Propionibacterium acnes</name>
    <dbReference type="NCBI Taxonomy" id="1747"/>
    <lineage>
        <taxon>Bacteria</taxon>
        <taxon>Bacillati</taxon>
        <taxon>Actinomycetota</taxon>
        <taxon>Actinomycetes</taxon>
        <taxon>Propionibacteriales</taxon>
        <taxon>Propionibacteriaceae</taxon>
        <taxon>Cutibacterium</taxon>
    </lineage>
</organism>
<comment type="caution">
    <text evidence="1">The sequence shown here is derived from an EMBL/GenBank/DDBJ whole genome shotgun (WGS) entry which is preliminary data.</text>
</comment>
<proteinExistence type="predicted"/>
<dbReference type="Proteomes" id="UP000226191">
    <property type="component" value="Unassembled WGS sequence"/>
</dbReference>
<name>A0A8B2VG78_CUTAC</name>